<feature type="compositionally biased region" description="Polar residues" evidence="1">
    <location>
        <begin position="36"/>
        <end position="50"/>
    </location>
</feature>
<evidence type="ECO:0000313" key="3">
    <source>
        <dbReference type="EMBL" id="KNE87709.1"/>
    </source>
</evidence>
<dbReference type="EMBL" id="AJIL01004485">
    <property type="protein sequence ID" value="KNE87683.1"/>
    <property type="molecule type" value="Genomic_DNA"/>
</dbReference>
<comment type="caution">
    <text evidence="2">The sequence shown here is derived from an EMBL/GenBank/DDBJ whole genome shotgun (WGS) entry which is preliminary data.</text>
</comment>
<evidence type="ECO:0000313" key="2">
    <source>
        <dbReference type="EMBL" id="KNE87683.1"/>
    </source>
</evidence>
<feature type="non-terminal residue" evidence="2">
    <location>
        <position position="189"/>
    </location>
</feature>
<name>A0A0L0UKY2_9BASI</name>
<evidence type="ECO:0000313" key="4">
    <source>
        <dbReference type="Proteomes" id="UP000054564"/>
    </source>
</evidence>
<feature type="compositionally biased region" description="Low complexity" evidence="1">
    <location>
        <begin position="1"/>
        <end position="32"/>
    </location>
</feature>
<organism evidence="2 4">
    <name type="scientific">Puccinia striiformis f. sp. tritici PST-78</name>
    <dbReference type="NCBI Taxonomy" id="1165861"/>
    <lineage>
        <taxon>Eukaryota</taxon>
        <taxon>Fungi</taxon>
        <taxon>Dikarya</taxon>
        <taxon>Basidiomycota</taxon>
        <taxon>Pucciniomycotina</taxon>
        <taxon>Pucciniomycetes</taxon>
        <taxon>Pucciniales</taxon>
        <taxon>Pucciniaceae</taxon>
        <taxon>Puccinia</taxon>
    </lineage>
</organism>
<reference evidence="4" key="2">
    <citation type="submission" date="2014-03" db="EMBL/GenBank/DDBJ databases">
        <title>The Genome Sequence of Puccinia striiformis f. sp. tritici PST-78.</title>
        <authorList>
            <consortium name="The Broad Institute Genome Sequencing Platform"/>
            <person name="Cuomo C."/>
            <person name="Hulbert S."/>
            <person name="Chen X."/>
            <person name="Walker B."/>
            <person name="Young S.K."/>
            <person name="Zeng Q."/>
            <person name="Gargeya S."/>
            <person name="Fitzgerald M."/>
            <person name="Haas B."/>
            <person name="Abouelleil A."/>
            <person name="Alvarado L."/>
            <person name="Arachchi H.M."/>
            <person name="Berlin A.M."/>
            <person name="Chapman S.B."/>
            <person name="Goldberg J."/>
            <person name="Griggs A."/>
            <person name="Gujja S."/>
            <person name="Hansen M."/>
            <person name="Howarth C."/>
            <person name="Imamovic A."/>
            <person name="Larimer J."/>
            <person name="McCowan C."/>
            <person name="Montmayeur A."/>
            <person name="Murphy C."/>
            <person name="Neiman D."/>
            <person name="Pearson M."/>
            <person name="Priest M."/>
            <person name="Roberts A."/>
            <person name="Saif S."/>
            <person name="Shea T."/>
            <person name="Sisk P."/>
            <person name="Sykes S."/>
            <person name="Wortman J."/>
            <person name="Nusbaum C."/>
            <person name="Birren B."/>
        </authorList>
    </citation>
    <scope>NUCLEOTIDE SEQUENCE [LARGE SCALE GENOMIC DNA]</scope>
    <source>
        <strain evidence="4">race PST-78</strain>
    </source>
</reference>
<keyword evidence="4" id="KW-1185">Reference proteome</keyword>
<proteinExistence type="predicted"/>
<dbReference type="OrthoDB" id="2516024at2759"/>
<dbReference type="Proteomes" id="UP000054564">
    <property type="component" value="Unassembled WGS sequence"/>
</dbReference>
<protein>
    <submittedName>
        <fullName evidence="2">Uncharacterized protein</fullName>
    </submittedName>
</protein>
<reference evidence="2" key="1">
    <citation type="submission" date="2014-03" db="EMBL/GenBank/DDBJ databases">
        <title>Cloning and expression analysis of gamma-glutamylcysteines synthetase in perennial ryegrass.</title>
        <authorList>
            <person name="Wei S."/>
            <person name="Sun Z."/>
        </authorList>
    </citation>
    <scope>NUCLEOTIDE SEQUENCE</scope>
    <source>
        <strain evidence="2">Race PST-78</strain>
    </source>
</reference>
<sequence>MQSNPPSFHDQFSFDSSQQDFSGQSSFPGFQPRPQPQTQSFPSTGPSNNPHGFPTRYEEPVKLSEVWFLGDAPQLENFLKEIRNFIHHRSDCFASESRIIVWISLHFGFRPSENRREASKSQNWYMSLIRQNARLQNQLNPYADLERLEFVLPILASWKAFETGLINFFGDKFQMDTAQAVLDACKQGS</sequence>
<evidence type="ECO:0000256" key="1">
    <source>
        <dbReference type="SAM" id="MobiDB-lite"/>
    </source>
</evidence>
<feature type="region of interest" description="Disordered" evidence="1">
    <location>
        <begin position="1"/>
        <end position="55"/>
    </location>
</feature>
<dbReference type="STRING" id="1165861.A0A0L0UKY2"/>
<gene>
    <name evidence="3" type="ORF">PSTG_18900</name>
    <name evidence="2" type="ORF">PSTG_18926</name>
</gene>
<dbReference type="AlphaFoldDB" id="A0A0L0UKY2"/>
<accession>A0A0L0UKY2</accession>
<dbReference type="EMBL" id="AJIL01004389">
    <property type="protein sequence ID" value="KNE87709.1"/>
    <property type="molecule type" value="Genomic_DNA"/>
</dbReference>